<dbReference type="Gene3D" id="3.40.250.10">
    <property type="entry name" value="Rhodanese-like domain"/>
    <property type="match status" value="1"/>
</dbReference>
<dbReference type="SMART" id="SM00450">
    <property type="entry name" value="RHOD"/>
    <property type="match status" value="1"/>
</dbReference>
<evidence type="ECO:0000313" key="3">
    <source>
        <dbReference type="EMBL" id="MQN13921.1"/>
    </source>
</evidence>
<dbReference type="AlphaFoldDB" id="A0AA90ZMZ7"/>
<feature type="signal peptide" evidence="1">
    <location>
        <begin position="1"/>
        <end position="21"/>
    </location>
</feature>
<evidence type="ECO:0000313" key="4">
    <source>
        <dbReference type="Proteomes" id="UP000442105"/>
    </source>
</evidence>
<proteinExistence type="predicted"/>
<dbReference type="PANTHER" id="PTHR43031:SF1">
    <property type="entry name" value="PYRIDINE NUCLEOTIDE-DISULPHIDE OXIDOREDUCTASE"/>
    <property type="match status" value="1"/>
</dbReference>
<feature type="chain" id="PRO_5041664573" evidence="1">
    <location>
        <begin position="22"/>
        <end position="148"/>
    </location>
</feature>
<dbReference type="PROSITE" id="PS50206">
    <property type="entry name" value="RHODANESE_3"/>
    <property type="match status" value="1"/>
</dbReference>
<evidence type="ECO:0000259" key="2">
    <source>
        <dbReference type="PROSITE" id="PS50206"/>
    </source>
</evidence>
<name>A0AA90ZMZ7_9BACT</name>
<protein>
    <submittedName>
        <fullName evidence="3">Rhodanese-like domain-containing protein</fullName>
    </submittedName>
</protein>
<dbReference type="RefSeq" id="WP_153129337.1">
    <property type="nucleotide sequence ID" value="NZ_VZCW01000360.1"/>
</dbReference>
<reference evidence="4" key="1">
    <citation type="submission" date="2019-09" db="EMBL/GenBank/DDBJ databases">
        <title>Distinct polysaccharide growth profiles of human intestinal Prevotella copri isolates.</title>
        <authorList>
            <person name="Fehlner-Peach H."/>
            <person name="Magnabosco C."/>
            <person name="Raghavan V."/>
            <person name="Scher J.U."/>
            <person name="Tett A."/>
            <person name="Cox L.M."/>
            <person name="Gottsegen C."/>
            <person name="Watters A."/>
            <person name="Wiltshire- Gordon J.D."/>
            <person name="Segata N."/>
            <person name="Bonneau R."/>
            <person name="Littman D.R."/>
        </authorList>
    </citation>
    <scope>NUCLEOTIDE SEQUENCE [LARGE SCALE GENOMIC DNA]</scope>
    <source>
        <strain evidence="4">iAQ1179</strain>
    </source>
</reference>
<sequence>MKKILLSLLAAIGLSTTGCSAQASQASQSAPSDSSAKSAPSDGIIVLAPQAFINQAKADTTSFLLDVRTSKEYAEGHLAGARQLDYLNTEAFDAGIKQLDKSRTYYIYCRSGKRSHGACLKMKKQGFKVYDMEGGILNWTKLGMPVEK</sequence>
<dbReference type="Pfam" id="PF00581">
    <property type="entry name" value="Rhodanese"/>
    <property type="match status" value="1"/>
</dbReference>
<dbReference type="EMBL" id="VZCW01000360">
    <property type="protein sequence ID" value="MQN13921.1"/>
    <property type="molecule type" value="Genomic_DNA"/>
</dbReference>
<dbReference type="Proteomes" id="UP000442105">
    <property type="component" value="Unassembled WGS sequence"/>
</dbReference>
<dbReference type="InterPro" id="IPR001763">
    <property type="entry name" value="Rhodanese-like_dom"/>
</dbReference>
<evidence type="ECO:0000256" key="1">
    <source>
        <dbReference type="SAM" id="SignalP"/>
    </source>
</evidence>
<dbReference type="CDD" id="cd00158">
    <property type="entry name" value="RHOD"/>
    <property type="match status" value="1"/>
</dbReference>
<accession>A0AA90ZMZ7</accession>
<comment type="caution">
    <text evidence="3">The sequence shown here is derived from an EMBL/GenBank/DDBJ whole genome shotgun (WGS) entry which is preliminary data.</text>
</comment>
<dbReference type="PROSITE" id="PS51257">
    <property type="entry name" value="PROKAR_LIPOPROTEIN"/>
    <property type="match status" value="1"/>
</dbReference>
<dbReference type="SUPFAM" id="SSF52821">
    <property type="entry name" value="Rhodanese/Cell cycle control phosphatase"/>
    <property type="match status" value="1"/>
</dbReference>
<organism evidence="3 4">
    <name type="scientific">Segatella copri</name>
    <dbReference type="NCBI Taxonomy" id="165179"/>
    <lineage>
        <taxon>Bacteria</taxon>
        <taxon>Pseudomonadati</taxon>
        <taxon>Bacteroidota</taxon>
        <taxon>Bacteroidia</taxon>
        <taxon>Bacteroidales</taxon>
        <taxon>Prevotellaceae</taxon>
        <taxon>Segatella</taxon>
    </lineage>
</organism>
<feature type="domain" description="Rhodanese" evidence="2">
    <location>
        <begin position="64"/>
        <end position="148"/>
    </location>
</feature>
<dbReference type="InterPro" id="IPR036873">
    <property type="entry name" value="Rhodanese-like_dom_sf"/>
</dbReference>
<dbReference type="InterPro" id="IPR050229">
    <property type="entry name" value="GlpE_sulfurtransferase"/>
</dbReference>
<dbReference type="PANTHER" id="PTHR43031">
    <property type="entry name" value="FAD-DEPENDENT OXIDOREDUCTASE"/>
    <property type="match status" value="1"/>
</dbReference>
<keyword evidence="1" id="KW-0732">Signal</keyword>
<gene>
    <name evidence="3" type="ORF">F7D95_14200</name>
</gene>